<organism evidence="2 3">
    <name type="scientific">Protomyces lactucae-debilis</name>
    <dbReference type="NCBI Taxonomy" id="2754530"/>
    <lineage>
        <taxon>Eukaryota</taxon>
        <taxon>Fungi</taxon>
        <taxon>Dikarya</taxon>
        <taxon>Ascomycota</taxon>
        <taxon>Taphrinomycotina</taxon>
        <taxon>Taphrinomycetes</taxon>
        <taxon>Taphrinales</taxon>
        <taxon>Protomycetaceae</taxon>
        <taxon>Protomyces</taxon>
    </lineage>
</organism>
<dbReference type="GeneID" id="63783339"/>
<feature type="region of interest" description="Disordered" evidence="1">
    <location>
        <begin position="1"/>
        <end position="195"/>
    </location>
</feature>
<evidence type="ECO:0000313" key="2">
    <source>
        <dbReference type="EMBL" id="ORY84362.1"/>
    </source>
</evidence>
<reference evidence="2 3" key="1">
    <citation type="submission" date="2016-07" db="EMBL/GenBank/DDBJ databases">
        <title>Pervasive Adenine N6-methylation of Active Genes in Fungi.</title>
        <authorList>
            <consortium name="DOE Joint Genome Institute"/>
            <person name="Mondo S.J."/>
            <person name="Dannebaum R.O."/>
            <person name="Kuo R.C."/>
            <person name="Labutti K."/>
            <person name="Haridas S."/>
            <person name="Kuo A."/>
            <person name="Salamov A."/>
            <person name="Ahrendt S.R."/>
            <person name="Lipzen A."/>
            <person name="Sullivan W."/>
            <person name="Andreopoulos W.B."/>
            <person name="Clum A."/>
            <person name="Lindquist E."/>
            <person name="Daum C."/>
            <person name="Ramamoorthy G.K."/>
            <person name="Gryganskyi A."/>
            <person name="Culley D."/>
            <person name="Magnuson J.K."/>
            <person name="James T.Y."/>
            <person name="O'Malley M.A."/>
            <person name="Stajich J.E."/>
            <person name="Spatafora J.W."/>
            <person name="Visel A."/>
            <person name="Grigoriev I.V."/>
        </authorList>
    </citation>
    <scope>NUCLEOTIDE SEQUENCE [LARGE SCALE GENOMIC DNA]</scope>
    <source>
        <strain evidence="2 3">12-1054</strain>
    </source>
</reference>
<dbReference type="OrthoDB" id="5397330at2759"/>
<gene>
    <name evidence="2" type="ORF">BCR37DRAFT_264962</name>
</gene>
<evidence type="ECO:0000256" key="1">
    <source>
        <dbReference type="SAM" id="MobiDB-lite"/>
    </source>
</evidence>
<dbReference type="STRING" id="56484.A0A1Y2FK61"/>
<protein>
    <submittedName>
        <fullName evidence="2">Uncharacterized protein</fullName>
    </submittedName>
</protein>
<feature type="compositionally biased region" description="Low complexity" evidence="1">
    <location>
        <begin position="166"/>
        <end position="183"/>
    </location>
</feature>
<proteinExistence type="predicted"/>
<feature type="compositionally biased region" description="Polar residues" evidence="1">
    <location>
        <begin position="66"/>
        <end position="77"/>
    </location>
</feature>
<feature type="compositionally biased region" description="Basic and acidic residues" evidence="1">
    <location>
        <begin position="146"/>
        <end position="159"/>
    </location>
</feature>
<accession>A0A1Y2FK61</accession>
<feature type="compositionally biased region" description="Low complexity" evidence="1">
    <location>
        <begin position="15"/>
        <end position="28"/>
    </location>
</feature>
<evidence type="ECO:0000313" key="3">
    <source>
        <dbReference type="Proteomes" id="UP000193685"/>
    </source>
</evidence>
<dbReference type="Proteomes" id="UP000193685">
    <property type="component" value="Unassembled WGS sequence"/>
</dbReference>
<dbReference type="AlphaFoldDB" id="A0A1Y2FK61"/>
<sequence length="239" mass="26007">MKNVKSMFQRKQAHTPDGTDTATTQQGTSPRPSATFARPIQEPEYKLSSVSPEGTFIPPSPPEKTSFLSRFRPSTNHAAAEPKADEDSAGFVIPRASFDGYRRSFDIRPSMDGNDGASLRSHGGGTQHHSSRQSLDVLQAATPLQNERRSSYSYSRKDPGLLAQLTPASGSSPRPSTGGSARSVPAMQPLPAATLEADFEEVSLADEEDDKDIKKKRFWQRTTKRDEVAELRALGTGDS</sequence>
<dbReference type="EMBL" id="MCFI01000006">
    <property type="protein sequence ID" value="ORY84362.1"/>
    <property type="molecule type" value="Genomic_DNA"/>
</dbReference>
<name>A0A1Y2FK61_PROLT</name>
<comment type="caution">
    <text evidence="2">The sequence shown here is derived from an EMBL/GenBank/DDBJ whole genome shotgun (WGS) entry which is preliminary data.</text>
</comment>
<keyword evidence="3" id="KW-1185">Reference proteome</keyword>
<dbReference type="RefSeq" id="XP_040726380.1">
    <property type="nucleotide sequence ID" value="XM_040866740.1"/>
</dbReference>